<keyword evidence="5 11" id="KW-0547">Nucleotide-binding</keyword>
<dbReference type="InterPro" id="IPR025650">
    <property type="entry name" value="Alkyl-DHAP_Synthase"/>
</dbReference>
<dbReference type="Pfam" id="PF02913">
    <property type="entry name" value="FAD-oxidase_C"/>
    <property type="match status" value="1"/>
</dbReference>
<feature type="binding site" evidence="11">
    <location>
        <position position="1102"/>
    </location>
    <ligand>
        <name>ATP</name>
        <dbReference type="ChEBI" id="CHEBI:30616"/>
    </ligand>
</feature>
<evidence type="ECO:0000259" key="14">
    <source>
        <dbReference type="PROSITE" id="PS50011"/>
    </source>
</evidence>
<protein>
    <submittedName>
        <fullName evidence="16">Cdkl5 protein</fullName>
    </submittedName>
</protein>
<feature type="coiled-coil region" evidence="12">
    <location>
        <begin position="789"/>
        <end position="861"/>
    </location>
</feature>
<gene>
    <name evidence="16" type="primary">Cdkl5</name>
    <name evidence="16" type="ORF">SNEC2469_LOCUS25220</name>
</gene>
<dbReference type="SMART" id="SM00220">
    <property type="entry name" value="S_TKc"/>
    <property type="match status" value="1"/>
</dbReference>
<dbReference type="EMBL" id="CAJNJA010049442">
    <property type="protein sequence ID" value="CAE7837245.1"/>
    <property type="molecule type" value="Genomic_DNA"/>
</dbReference>
<dbReference type="InterPro" id="IPR011009">
    <property type="entry name" value="Kinase-like_dom_sf"/>
</dbReference>
<keyword evidence="6" id="KW-0418">Kinase</keyword>
<evidence type="ECO:0000256" key="12">
    <source>
        <dbReference type="SAM" id="Coils"/>
    </source>
</evidence>
<dbReference type="PANTHER" id="PTHR46568:SF1">
    <property type="entry name" value="ALKYLDIHYDROXYACETONEPHOSPHATE SYNTHASE, PEROXISOMAL"/>
    <property type="match status" value="1"/>
</dbReference>
<dbReference type="Gene3D" id="3.30.200.20">
    <property type="entry name" value="Phosphorylase Kinase, domain 1"/>
    <property type="match status" value="1"/>
</dbReference>
<dbReference type="GO" id="GO:0005777">
    <property type="term" value="C:peroxisome"/>
    <property type="evidence" value="ECO:0007669"/>
    <property type="project" value="UniProtKB-ARBA"/>
</dbReference>
<keyword evidence="7 11" id="KW-0067">ATP-binding</keyword>
<dbReference type="PANTHER" id="PTHR46568">
    <property type="entry name" value="ALKYLDIHYDROXYACETONEPHOSPHATE SYNTHASE, PEROXISOMAL"/>
    <property type="match status" value="1"/>
</dbReference>
<feature type="domain" description="Protein kinase" evidence="14">
    <location>
        <begin position="1072"/>
        <end position="1280"/>
    </location>
</feature>
<evidence type="ECO:0000256" key="10">
    <source>
        <dbReference type="PIRSR" id="PIRSR625650-2"/>
    </source>
</evidence>
<keyword evidence="17" id="KW-1185">Reference proteome</keyword>
<feature type="binding site" evidence="10">
    <location>
        <position position="539"/>
    </location>
    <ligand>
        <name>substrate</name>
    </ligand>
</feature>
<dbReference type="FunFam" id="1.10.510.10:FF:000624">
    <property type="entry name" value="Mitogen-activated protein kinase"/>
    <property type="match status" value="1"/>
</dbReference>
<dbReference type="InterPro" id="IPR006094">
    <property type="entry name" value="Oxid_FAD_bind_N"/>
</dbReference>
<accession>A0A812ZTC6</accession>
<sequence>MSATEAKRGYCFLADEFVPNWRMQSATVPGPASAVDAMSAVATEPLLQASDDRPWLAALQDRLLDLPEFKTQPGRMWTATEIWSLITASGDAFDIVSPAASGPARHTEVRPLWPDDASAKQPDNWSFVETRCFEGPSGHRKLWSFLERELRVALAQRTEMDTKDALDLPPPPPRLLDSLRTAVDAEMVSLSSQARIRAGTGQSLADMWSLHTGTGLPRMPDAVVHPRSEDDVCALLKAAHGDNGFLVIPVAGGTNVTSSTSCPSREEESRPVVAVDMLEMKRMVWVKPEDGLACFEAGITGQALKDELLREGLTMGLEPECWERSTLGGWVASRATGLKQARYGDIEEVLVEIRVATSSGLLWQHGGHLKYQQSDPACPAKGGPISSCGRKSTGVELPGLLLGSQGCLGVITAAVIRVHAVPELTQGGSLAFPSWEQGARFARDVARLPKALRPASCWLVDAKQLEMAEALHHVDSVGRHSMQPLPSHQVAAEILLEGSREEVDAQKCMLHQLAATHVGTWGAAGKLLHQLSLTLPHVRQLGIGYDVFMDSIEILIPWASLEATISAVSEVASSGHRDLDFPGTPYISFGLGQLLAERAVLTVHLATSVAGLDPSSALPAFSRWRHSVEAAVVCEGDEVFGQRGNPPGGLCTKAQAMAVVSEKANVADGEGSLWTEKRPVACWKLAVPIHFANVLVTGRFVVIAADGSLQHESGSQPLYSSSEGSAMSAAMVDVKIRTRFCGSSTCTSCGMLEPASDVKGEDDLTSEGQEASLLKRVGLSVLHSNTSFWQRSREEASEAEHSLEALRREAQLRQARCQSQLESLARDAKEEQERRLISEKVGQELAAIREEMRRKEAAEEERLRHLYRGILGPASESGESKATVTQQKGQSSPAFTPLIVSEASLLDSEPTWDVGAVPLKGDLDLLSGKDFWPSAPVAPAPASTRDRHGGKASGRSKDMRDATKLLQVNLARLERLERCGEFGWSETPSAALRRTRKVFVCNHLCTVLWCENAEAQPLSSMELFAWAIWLGSVGKSFGCTYAEAEKIVLGLPRARRVQNLQLGVRASSMNKYDVLGVVGEGAYGVVLKCKNKDTNEVVAIKKSAPQFKESEEDEVKILRIMRHENIVQLKEAFRRRGKLYLVFEFVEKSMLDILEANPNGVDTETVRVLTCQLARAIEYCHRHDVIHRDIKPENLLINPADNALRLCDFGFARTMSADTPLTDYVATRWYRAPELLLGFTHYGKDVDIWAVGCIMGELTDGQPLFAGESEAILGQLASPP</sequence>
<evidence type="ECO:0000256" key="11">
    <source>
        <dbReference type="PROSITE-ProRule" id="PRU10141"/>
    </source>
</evidence>
<evidence type="ECO:0000256" key="2">
    <source>
        <dbReference type="ARBA" id="ARBA00008000"/>
    </source>
</evidence>
<dbReference type="InterPro" id="IPR004113">
    <property type="entry name" value="FAD-bd_oxidored_4_C"/>
</dbReference>
<dbReference type="InterPro" id="IPR016169">
    <property type="entry name" value="FAD-bd_PCMH_sub2"/>
</dbReference>
<comment type="catalytic activity">
    <reaction evidence="8">
        <text>L-threonyl-[protein] + ATP = O-phospho-L-threonyl-[protein] + ADP + H(+)</text>
        <dbReference type="Rhea" id="RHEA:46608"/>
        <dbReference type="Rhea" id="RHEA-COMP:11060"/>
        <dbReference type="Rhea" id="RHEA-COMP:11605"/>
        <dbReference type="ChEBI" id="CHEBI:15378"/>
        <dbReference type="ChEBI" id="CHEBI:30013"/>
        <dbReference type="ChEBI" id="CHEBI:30616"/>
        <dbReference type="ChEBI" id="CHEBI:61977"/>
        <dbReference type="ChEBI" id="CHEBI:456216"/>
        <dbReference type="EC" id="2.7.11.22"/>
    </reaction>
</comment>
<dbReference type="Gene3D" id="1.10.510.10">
    <property type="entry name" value="Transferase(Phosphotransferase) domain 1"/>
    <property type="match status" value="1"/>
</dbReference>
<dbReference type="InterPro" id="IPR008271">
    <property type="entry name" value="Ser/Thr_kinase_AS"/>
</dbReference>
<organism evidence="16 17">
    <name type="scientific">Symbiodinium necroappetens</name>
    <dbReference type="NCBI Taxonomy" id="1628268"/>
    <lineage>
        <taxon>Eukaryota</taxon>
        <taxon>Sar</taxon>
        <taxon>Alveolata</taxon>
        <taxon>Dinophyceae</taxon>
        <taxon>Suessiales</taxon>
        <taxon>Symbiodiniaceae</taxon>
        <taxon>Symbiodinium</taxon>
    </lineage>
</organism>
<dbReference type="GO" id="GO:0004693">
    <property type="term" value="F:cyclin-dependent protein serine/threonine kinase activity"/>
    <property type="evidence" value="ECO:0007669"/>
    <property type="project" value="UniProtKB-EC"/>
</dbReference>
<dbReference type="Pfam" id="PF00069">
    <property type="entry name" value="Pkinase"/>
    <property type="match status" value="1"/>
</dbReference>
<dbReference type="FunFam" id="3.30.200.20:FF:000049">
    <property type="entry name" value="cyclin-dependent kinase-like 1 isoform X1"/>
    <property type="match status" value="1"/>
</dbReference>
<keyword evidence="3" id="KW-0723">Serine/threonine-protein kinase</keyword>
<reference evidence="16" key="1">
    <citation type="submission" date="2021-02" db="EMBL/GenBank/DDBJ databases">
        <authorList>
            <person name="Dougan E. K."/>
            <person name="Rhodes N."/>
            <person name="Thang M."/>
            <person name="Chan C."/>
        </authorList>
    </citation>
    <scope>NUCLEOTIDE SEQUENCE</scope>
</reference>
<dbReference type="Gene3D" id="3.30.70.3450">
    <property type="match status" value="1"/>
</dbReference>
<keyword evidence="12" id="KW-0175">Coiled coil</keyword>
<proteinExistence type="inferred from homology"/>
<dbReference type="PROSITE" id="PS51387">
    <property type="entry name" value="FAD_PCMH"/>
    <property type="match status" value="1"/>
</dbReference>
<dbReference type="AlphaFoldDB" id="A0A812ZTC6"/>
<dbReference type="InterPro" id="IPR036318">
    <property type="entry name" value="FAD-bd_PCMH-like_sf"/>
</dbReference>
<evidence type="ECO:0000256" key="7">
    <source>
        <dbReference type="ARBA" id="ARBA00022840"/>
    </source>
</evidence>
<evidence type="ECO:0000259" key="15">
    <source>
        <dbReference type="PROSITE" id="PS51387"/>
    </source>
</evidence>
<comment type="similarity">
    <text evidence="2">Belongs to the FAD-binding oxidoreductase/transferase type 4 family.</text>
</comment>
<evidence type="ECO:0000256" key="4">
    <source>
        <dbReference type="ARBA" id="ARBA00022679"/>
    </source>
</evidence>
<comment type="catalytic activity">
    <reaction evidence="9">
        <text>L-seryl-[protein] + ATP = O-phospho-L-seryl-[protein] + ADP + H(+)</text>
        <dbReference type="Rhea" id="RHEA:17989"/>
        <dbReference type="Rhea" id="RHEA-COMP:9863"/>
        <dbReference type="Rhea" id="RHEA-COMP:11604"/>
        <dbReference type="ChEBI" id="CHEBI:15378"/>
        <dbReference type="ChEBI" id="CHEBI:29999"/>
        <dbReference type="ChEBI" id="CHEBI:30616"/>
        <dbReference type="ChEBI" id="CHEBI:83421"/>
        <dbReference type="ChEBI" id="CHEBI:456216"/>
        <dbReference type="EC" id="2.7.11.22"/>
    </reaction>
</comment>
<comment type="pathway">
    <text evidence="1">Glycerolipid metabolism; ether lipid biosynthesis.</text>
</comment>
<feature type="compositionally biased region" description="Basic and acidic residues" evidence="13">
    <location>
        <begin position="944"/>
        <end position="958"/>
    </location>
</feature>
<dbReference type="OrthoDB" id="5332616at2759"/>
<feature type="region of interest" description="Disordered" evidence="13">
    <location>
        <begin position="936"/>
        <end position="958"/>
    </location>
</feature>
<feature type="domain" description="FAD-binding PCMH-type" evidence="15">
    <location>
        <begin position="216"/>
        <end position="421"/>
    </location>
</feature>
<dbReference type="GO" id="GO:0071949">
    <property type="term" value="F:FAD binding"/>
    <property type="evidence" value="ECO:0007669"/>
    <property type="project" value="InterPro"/>
</dbReference>
<evidence type="ECO:0000256" key="6">
    <source>
        <dbReference type="ARBA" id="ARBA00022777"/>
    </source>
</evidence>
<dbReference type="Gene3D" id="3.30.465.10">
    <property type="match status" value="1"/>
</dbReference>
<evidence type="ECO:0000256" key="8">
    <source>
        <dbReference type="ARBA" id="ARBA00047811"/>
    </source>
</evidence>
<evidence type="ECO:0000256" key="1">
    <source>
        <dbReference type="ARBA" id="ARBA00004670"/>
    </source>
</evidence>
<evidence type="ECO:0000256" key="3">
    <source>
        <dbReference type="ARBA" id="ARBA00022527"/>
    </source>
</evidence>
<dbReference type="PROSITE" id="PS00107">
    <property type="entry name" value="PROTEIN_KINASE_ATP"/>
    <property type="match status" value="1"/>
</dbReference>
<dbReference type="PROSITE" id="PS50011">
    <property type="entry name" value="PROTEIN_KINASE_DOM"/>
    <property type="match status" value="1"/>
</dbReference>
<evidence type="ECO:0000313" key="17">
    <source>
        <dbReference type="Proteomes" id="UP000601435"/>
    </source>
</evidence>
<dbReference type="GO" id="GO:0008609">
    <property type="term" value="F:alkylglycerone-phosphate synthase activity"/>
    <property type="evidence" value="ECO:0007669"/>
    <property type="project" value="InterPro"/>
</dbReference>
<dbReference type="InterPro" id="IPR017441">
    <property type="entry name" value="Protein_kinase_ATP_BS"/>
</dbReference>
<dbReference type="GO" id="GO:0005524">
    <property type="term" value="F:ATP binding"/>
    <property type="evidence" value="ECO:0007669"/>
    <property type="project" value="UniProtKB-UniRule"/>
</dbReference>
<keyword evidence="4" id="KW-0808">Transferase</keyword>
<comment type="caution">
    <text evidence="16">The sequence shown here is derived from an EMBL/GenBank/DDBJ whole genome shotgun (WGS) entry which is preliminary data.</text>
</comment>
<dbReference type="InterPro" id="IPR000719">
    <property type="entry name" value="Prot_kinase_dom"/>
</dbReference>
<evidence type="ECO:0000313" key="16">
    <source>
        <dbReference type="EMBL" id="CAE7837245.1"/>
    </source>
</evidence>
<dbReference type="SUPFAM" id="SSF56112">
    <property type="entry name" value="Protein kinase-like (PK-like)"/>
    <property type="match status" value="1"/>
</dbReference>
<dbReference type="Pfam" id="PF01565">
    <property type="entry name" value="FAD_binding_4"/>
    <property type="match status" value="1"/>
</dbReference>
<dbReference type="InterPro" id="IPR016166">
    <property type="entry name" value="FAD-bd_PCMH"/>
</dbReference>
<dbReference type="SUPFAM" id="SSF56176">
    <property type="entry name" value="FAD-binding/transporter-associated domain-like"/>
    <property type="match status" value="1"/>
</dbReference>
<dbReference type="GO" id="GO:0008610">
    <property type="term" value="P:lipid biosynthetic process"/>
    <property type="evidence" value="ECO:0007669"/>
    <property type="project" value="InterPro"/>
</dbReference>
<dbReference type="PROSITE" id="PS00108">
    <property type="entry name" value="PROTEIN_KINASE_ST"/>
    <property type="match status" value="1"/>
</dbReference>
<dbReference type="Proteomes" id="UP000601435">
    <property type="component" value="Unassembled WGS sequence"/>
</dbReference>
<evidence type="ECO:0000256" key="13">
    <source>
        <dbReference type="SAM" id="MobiDB-lite"/>
    </source>
</evidence>
<evidence type="ECO:0000256" key="9">
    <source>
        <dbReference type="ARBA" id="ARBA00048367"/>
    </source>
</evidence>
<evidence type="ECO:0000256" key="5">
    <source>
        <dbReference type="ARBA" id="ARBA00022741"/>
    </source>
</evidence>
<name>A0A812ZTC6_9DINO</name>